<evidence type="ECO:0008006" key="6">
    <source>
        <dbReference type="Google" id="ProtNLM"/>
    </source>
</evidence>
<accession>A0A2N6K5D2</accession>
<dbReference type="NCBIfam" id="NF033545">
    <property type="entry name" value="transpos_IS630"/>
    <property type="match status" value="1"/>
</dbReference>
<organism evidence="4 5">
    <name type="scientific">Fischerella muscicola CCMEE 5323</name>
    <dbReference type="NCBI Taxonomy" id="2019572"/>
    <lineage>
        <taxon>Bacteria</taxon>
        <taxon>Bacillati</taxon>
        <taxon>Cyanobacteriota</taxon>
        <taxon>Cyanophyceae</taxon>
        <taxon>Nostocales</taxon>
        <taxon>Hapalosiphonaceae</taxon>
        <taxon>Fischerella</taxon>
    </lineage>
</organism>
<name>A0A2N6K5D2_FISMU</name>
<gene>
    <name evidence="4" type="ORF">CEN44_07890</name>
</gene>
<dbReference type="InterPro" id="IPR047655">
    <property type="entry name" value="Transpos_IS630-like"/>
</dbReference>
<dbReference type="InterPro" id="IPR038717">
    <property type="entry name" value="Tc1-like_DDE_dom"/>
</dbReference>
<dbReference type="InterPro" id="IPR012337">
    <property type="entry name" value="RNaseH-like_sf"/>
</dbReference>
<evidence type="ECO:0000313" key="5">
    <source>
        <dbReference type="Proteomes" id="UP000235036"/>
    </source>
</evidence>
<evidence type="ECO:0000256" key="1">
    <source>
        <dbReference type="SAM" id="MobiDB-lite"/>
    </source>
</evidence>
<evidence type="ECO:0000313" key="4">
    <source>
        <dbReference type="EMBL" id="PLZ91708.1"/>
    </source>
</evidence>
<dbReference type="InterPro" id="IPR025959">
    <property type="entry name" value="Winged_HTH_dom"/>
</dbReference>
<protein>
    <recommendedName>
        <fullName evidence="6">IS630 family transposase</fullName>
    </recommendedName>
</protein>
<dbReference type="AlphaFoldDB" id="A0A2N6K5D2"/>
<comment type="caution">
    <text evidence="4">The sequence shown here is derived from an EMBL/GenBank/DDBJ whole genome shotgun (WGS) entry which is preliminary data.</text>
</comment>
<dbReference type="RefSeq" id="WP_102205066.1">
    <property type="nucleotide sequence ID" value="NZ_CAWNVR010000241.1"/>
</dbReference>
<dbReference type="InterPro" id="IPR036397">
    <property type="entry name" value="RNaseH_sf"/>
</dbReference>
<dbReference type="GO" id="GO:0003676">
    <property type="term" value="F:nucleic acid binding"/>
    <property type="evidence" value="ECO:0007669"/>
    <property type="project" value="InterPro"/>
</dbReference>
<feature type="region of interest" description="Disordered" evidence="1">
    <location>
        <begin position="1"/>
        <end position="20"/>
    </location>
</feature>
<feature type="domain" description="Winged helix-turn helix" evidence="3">
    <location>
        <begin position="20"/>
        <end position="77"/>
    </location>
</feature>
<evidence type="ECO:0000259" key="2">
    <source>
        <dbReference type="Pfam" id="PF13358"/>
    </source>
</evidence>
<sequence>MRDALKLAATPPQKRQEQPQPRWTLKRLVSWLKAQFNIDCCRDTVRKTLKGLGLSWKKARKLLNKANTKKRAEFLETLQELFDKALQQGDLLLYIDEAHIHLDTDEGYGWSIKGERFWVSSSSPGRTKVSFYGVYIYNLGEVRIFPYDTANGLNTIDILNTLKTEFPFHPITLIWDGAPYHRSQFVKDAAATLDIKIEPLPAYSPDFMPVEHLWQWLRSDVTYHTCYERQSDLIEQVSAFQQRINACPNAVADRLWVTTHLKPDEEKLRVST</sequence>
<dbReference type="Pfam" id="PF13358">
    <property type="entry name" value="DDE_3"/>
    <property type="match status" value="1"/>
</dbReference>
<dbReference type="SUPFAM" id="SSF53098">
    <property type="entry name" value="Ribonuclease H-like"/>
    <property type="match status" value="1"/>
</dbReference>
<evidence type="ECO:0000259" key="3">
    <source>
        <dbReference type="Pfam" id="PF13592"/>
    </source>
</evidence>
<keyword evidence="5" id="KW-1185">Reference proteome</keyword>
<feature type="domain" description="Tc1-like transposase DDE" evidence="2">
    <location>
        <begin position="92"/>
        <end position="233"/>
    </location>
</feature>
<proteinExistence type="predicted"/>
<dbReference type="EMBL" id="NRQW01000158">
    <property type="protein sequence ID" value="PLZ91708.1"/>
    <property type="molecule type" value="Genomic_DNA"/>
</dbReference>
<dbReference type="Gene3D" id="3.30.420.10">
    <property type="entry name" value="Ribonuclease H-like superfamily/Ribonuclease H"/>
    <property type="match status" value="1"/>
</dbReference>
<dbReference type="Pfam" id="PF13592">
    <property type="entry name" value="HTH_33"/>
    <property type="match status" value="1"/>
</dbReference>
<reference evidence="4 5" key="1">
    <citation type="submission" date="2017-08" db="EMBL/GenBank/DDBJ databases">
        <title>Genomes of Fischerella (Mastigocladus) sp. strains.</title>
        <authorList>
            <person name="Miller S.R."/>
        </authorList>
    </citation>
    <scope>NUCLEOTIDE SEQUENCE [LARGE SCALE GENOMIC DNA]</scope>
    <source>
        <strain evidence="4 5">CCMEE 5323</strain>
    </source>
</reference>
<dbReference type="Proteomes" id="UP000235036">
    <property type="component" value="Unassembled WGS sequence"/>
</dbReference>